<keyword evidence="3 10" id="KW-0347">Helicase</keyword>
<evidence type="ECO:0000256" key="6">
    <source>
        <dbReference type="ARBA" id="ARBA00034617"/>
    </source>
</evidence>
<evidence type="ECO:0000256" key="4">
    <source>
        <dbReference type="ARBA" id="ARBA00022840"/>
    </source>
</evidence>
<evidence type="ECO:0000256" key="10">
    <source>
        <dbReference type="PROSITE-ProRule" id="PRU00560"/>
    </source>
</evidence>
<dbReference type="SMART" id="SM00028">
    <property type="entry name" value="TPR"/>
    <property type="match status" value="3"/>
</dbReference>
<evidence type="ECO:0000313" key="14">
    <source>
        <dbReference type="Proteomes" id="UP000680038"/>
    </source>
</evidence>
<dbReference type="InterPro" id="IPR000212">
    <property type="entry name" value="DNA_helicase_UvrD/REP"/>
</dbReference>
<evidence type="ECO:0000256" key="9">
    <source>
        <dbReference type="PROSITE-ProRule" id="PRU00339"/>
    </source>
</evidence>
<dbReference type="InterPro" id="IPR014016">
    <property type="entry name" value="UvrD-like_ATP-bd"/>
</dbReference>
<dbReference type="GO" id="GO:0003677">
    <property type="term" value="F:DNA binding"/>
    <property type="evidence" value="ECO:0007669"/>
    <property type="project" value="InterPro"/>
</dbReference>
<dbReference type="Pfam" id="PF13361">
    <property type="entry name" value="UvrD_C"/>
    <property type="match status" value="1"/>
</dbReference>
<dbReference type="Pfam" id="PF14559">
    <property type="entry name" value="TPR_19"/>
    <property type="match status" value="1"/>
</dbReference>
<dbReference type="Gene3D" id="1.25.40.10">
    <property type="entry name" value="Tetratricopeptide repeat domain"/>
    <property type="match status" value="1"/>
</dbReference>
<gene>
    <name evidence="13" type="primary">rep</name>
    <name evidence="13" type="ORF">DYBT9275_05367</name>
</gene>
<comment type="catalytic activity">
    <reaction evidence="8">
        <text>ATP + H2O = ADP + phosphate + H(+)</text>
        <dbReference type="Rhea" id="RHEA:13065"/>
        <dbReference type="ChEBI" id="CHEBI:15377"/>
        <dbReference type="ChEBI" id="CHEBI:15378"/>
        <dbReference type="ChEBI" id="CHEBI:30616"/>
        <dbReference type="ChEBI" id="CHEBI:43474"/>
        <dbReference type="ChEBI" id="CHEBI:456216"/>
        <dbReference type="EC" id="5.6.2.4"/>
    </reaction>
</comment>
<keyword evidence="9" id="KW-0802">TPR repeat</keyword>
<comment type="catalytic activity">
    <reaction evidence="6">
        <text>Couples ATP hydrolysis with the unwinding of duplex DNA by translocating in the 3'-5' direction.</text>
        <dbReference type="EC" id="5.6.2.4"/>
    </reaction>
</comment>
<keyword evidence="2 10" id="KW-0378">Hydrolase</keyword>
<dbReference type="GO" id="GO:0016787">
    <property type="term" value="F:hydrolase activity"/>
    <property type="evidence" value="ECO:0007669"/>
    <property type="project" value="UniProtKB-UniRule"/>
</dbReference>
<dbReference type="SUPFAM" id="SSF52540">
    <property type="entry name" value="P-loop containing nucleoside triphosphate hydrolases"/>
    <property type="match status" value="1"/>
</dbReference>
<feature type="binding site" evidence="10">
    <location>
        <begin position="180"/>
        <end position="187"/>
    </location>
    <ligand>
        <name>ATP</name>
        <dbReference type="ChEBI" id="CHEBI:30616"/>
    </ligand>
</feature>
<dbReference type="EC" id="5.6.2.4" evidence="7"/>
<dbReference type="Proteomes" id="UP000680038">
    <property type="component" value="Unassembled WGS sequence"/>
</dbReference>
<dbReference type="PANTHER" id="PTHR11070">
    <property type="entry name" value="UVRD / RECB / PCRA DNA HELICASE FAMILY MEMBER"/>
    <property type="match status" value="1"/>
</dbReference>
<keyword evidence="11" id="KW-0175">Coiled coil</keyword>
<feature type="repeat" description="TPR" evidence="9">
    <location>
        <begin position="889"/>
        <end position="922"/>
    </location>
</feature>
<keyword evidence="4 10" id="KW-0067">ATP-binding</keyword>
<evidence type="ECO:0000313" key="13">
    <source>
        <dbReference type="EMBL" id="CAG5015594.1"/>
    </source>
</evidence>
<proteinExistence type="predicted"/>
<dbReference type="Gene3D" id="3.40.91.30">
    <property type="match status" value="1"/>
</dbReference>
<dbReference type="Pfam" id="PF13181">
    <property type="entry name" value="TPR_8"/>
    <property type="match status" value="1"/>
</dbReference>
<dbReference type="GO" id="GO:0043138">
    <property type="term" value="F:3'-5' DNA helicase activity"/>
    <property type="evidence" value="ECO:0007669"/>
    <property type="project" value="UniProtKB-EC"/>
</dbReference>
<evidence type="ECO:0000256" key="1">
    <source>
        <dbReference type="ARBA" id="ARBA00022741"/>
    </source>
</evidence>
<dbReference type="InterPro" id="IPR019734">
    <property type="entry name" value="TPR_rpt"/>
</dbReference>
<feature type="domain" description="UvrD-like helicase ATP-binding" evidence="12">
    <location>
        <begin position="159"/>
        <end position="647"/>
    </location>
</feature>
<dbReference type="Gene3D" id="3.40.50.300">
    <property type="entry name" value="P-loop containing nucleotide triphosphate hydrolases"/>
    <property type="match status" value="3"/>
</dbReference>
<dbReference type="SUPFAM" id="SSF48452">
    <property type="entry name" value="TPR-like"/>
    <property type="match status" value="1"/>
</dbReference>
<sequence>MIYIFITVVVLVISLIIYIEKQERLKRKELERKRLEAKQLRIKKEEELAELHINQKSELDPLFSKIDEYNKALSVFIESPKFISNYDLYKFKEIHNPLSKKINTLEYKHLPNFDKEIKTINQFISNFNSLESSIQQRNNEYVIKELKTSDNILSDIEGKSLDVQQRKAVVIDEDNNLIIAGAGSGKTTTIAGKVKYLTERLNVDKSKILLISFTRKSAKDMIDRIRMKMNIDLPVMTFHKLGKDIIAEVNGEAPEVFDPKKVDIKSLLQSFINHSKKDANYSNKLLDFLSYFLKPYKSLEEFKTDAEHNNYLKEQKFEGYKIIQTTTKDGVEIKYRERFKSQEEVLIANFLFRNQIEYQYEEKYQYKTASKMFGQYKPDFYLPEYKIYIEHFGIDKNGKVPDWFKGDETKTAQEKYSEGIEWKRAEHLENNTKLLETYSWEQKEGNLIKNLTDKLTNQNVKLNPLSDDDLWKYLTENIPEDIDVFTQLINTFLVLFKSNNENIKTLASKALQDNDKRAIYFLEIFEPIYINYENYLKEKEEIDFSDMINIATKTITTNQYTSDYDYIIIDEFQDISKSRYQLIKALLDQKPSTKLFCVGDDWQSIYRFAGSDIGIFTGFEEYFKTSTLKDFNRKTNSSIIEQTYRFDNKLINVSSNFILKNPNQIVKTLKSNKQSDLEAITFHKYNDADKKGTNQYIALDKAIKEIIKSNPKSKTSILFLGRYEFDYKALTKLNYINIRYDNKNRPYKITYVNNDLLDLNFMTVHSAKGLEADYVIILNGNSGTYGFPSEISDDPLLNFLLSKADQFPNGEERRLFYVAVTRAKKHVHILSSIENSSKFVDEIKENEPITSIKCDWCDNGKLIERKGPYGYFYSCNNSYYCNYTRKINTEDFTSLAKNFTDNKDFEKAIEYLKKTLELDNSKATVHYDLARAYEQNKQLKEAIFHYNSFIKIDTNNAYSYYWRGSAYYDLKEYEKAKEDWLVFNNLKPNANAINYWLSKVYFETKDAIKTLEFIENEIKTNPNNKDAIKLKNSYLERLRDKYNTKESTVNSTELQTIKVYIQLAIDFGINIKFNYHKNVQFEGGLQSLRTISPTGFKTMGQFDSVCVYGYCYMRKEERTFNLDRISDLIMNPNKIEFWSE</sequence>
<evidence type="ECO:0000256" key="11">
    <source>
        <dbReference type="SAM" id="Coils"/>
    </source>
</evidence>
<protein>
    <recommendedName>
        <fullName evidence="7">DNA 3'-5' helicase</fullName>
        <ecNumber evidence="7">5.6.2.4</ecNumber>
    </recommendedName>
</protein>
<dbReference type="InterPro" id="IPR011990">
    <property type="entry name" value="TPR-like_helical_dom_sf"/>
</dbReference>
<evidence type="ECO:0000259" key="12">
    <source>
        <dbReference type="PROSITE" id="PS51198"/>
    </source>
</evidence>
<dbReference type="GO" id="GO:0005524">
    <property type="term" value="F:ATP binding"/>
    <property type="evidence" value="ECO:0007669"/>
    <property type="project" value="UniProtKB-UniRule"/>
</dbReference>
<feature type="repeat" description="TPR" evidence="9">
    <location>
        <begin position="957"/>
        <end position="990"/>
    </location>
</feature>
<accession>A0A916JG46</accession>
<dbReference type="EMBL" id="CAJRAF010000004">
    <property type="protein sequence ID" value="CAG5015594.1"/>
    <property type="molecule type" value="Genomic_DNA"/>
</dbReference>
<evidence type="ECO:0000256" key="3">
    <source>
        <dbReference type="ARBA" id="ARBA00022806"/>
    </source>
</evidence>
<comment type="caution">
    <text evidence="13">The sequence shown here is derived from an EMBL/GenBank/DDBJ whole genome shotgun (WGS) entry which is preliminary data.</text>
</comment>
<feature type="repeat" description="TPR" evidence="9">
    <location>
        <begin position="923"/>
        <end position="956"/>
    </location>
</feature>
<dbReference type="PROSITE" id="PS51198">
    <property type="entry name" value="UVRD_HELICASE_ATP_BIND"/>
    <property type="match status" value="1"/>
</dbReference>
<dbReference type="GO" id="GO:0005829">
    <property type="term" value="C:cytosol"/>
    <property type="evidence" value="ECO:0007669"/>
    <property type="project" value="TreeGrafter"/>
</dbReference>
<evidence type="ECO:0000256" key="8">
    <source>
        <dbReference type="ARBA" id="ARBA00048988"/>
    </source>
</evidence>
<dbReference type="Pfam" id="PF13245">
    <property type="entry name" value="AAA_19"/>
    <property type="match status" value="1"/>
</dbReference>
<dbReference type="InterPro" id="IPR014017">
    <property type="entry name" value="DNA_helicase_UvrD-like_C"/>
</dbReference>
<dbReference type="GO" id="GO:0000725">
    <property type="term" value="P:recombinational repair"/>
    <property type="evidence" value="ECO:0007669"/>
    <property type="project" value="TreeGrafter"/>
</dbReference>
<dbReference type="InterPro" id="IPR027417">
    <property type="entry name" value="P-loop_NTPase"/>
</dbReference>
<evidence type="ECO:0000256" key="5">
    <source>
        <dbReference type="ARBA" id="ARBA00023235"/>
    </source>
</evidence>
<reference evidence="13" key="1">
    <citation type="submission" date="2021-04" db="EMBL/GenBank/DDBJ databases">
        <authorList>
            <person name="Rodrigo-Torres L."/>
            <person name="Arahal R. D."/>
            <person name="Lucena T."/>
        </authorList>
    </citation>
    <scope>NUCLEOTIDE SEQUENCE</scope>
    <source>
        <strain evidence="13">CECT 9275</strain>
    </source>
</reference>
<organism evidence="13 14">
    <name type="scientific">Dyadobacter helix</name>
    <dbReference type="NCBI Taxonomy" id="2822344"/>
    <lineage>
        <taxon>Bacteria</taxon>
        <taxon>Pseudomonadati</taxon>
        <taxon>Bacteroidota</taxon>
        <taxon>Cytophagia</taxon>
        <taxon>Cytophagales</taxon>
        <taxon>Spirosomataceae</taxon>
        <taxon>Dyadobacter</taxon>
    </lineage>
</organism>
<evidence type="ECO:0000256" key="2">
    <source>
        <dbReference type="ARBA" id="ARBA00022801"/>
    </source>
</evidence>
<keyword evidence="5" id="KW-0413">Isomerase</keyword>
<name>A0A916JG46_9BACT</name>
<dbReference type="AlphaFoldDB" id="A0A916JG46"/>
<keyword evidence="14" id="KW-1185">Reference proteome</keyword>
<evidence type="ECO:0000256" key="7">
    <source>
        <dbReference type="ARBA" id="ARBA00034808"/>
    </source>
</evidence>
<keyword evidence="1 10" id="KW-0547">Nucleotide-binding</keyword>
<feature type="coiled-coil region" evidence="11">
    <location>
        <begin position="18"/>
        <end position="55"/>
    </location>
</feature>
<dbReference type="PROSITE" id="PS50005">
    <property type="entry name" value="TPR"/>
    <property type="match status" value="3"/>
</dbReference>
<dbReference type="PANTHER" id="PTHR11070:SF63">
    <property type="entry name" value="DNA HELICASE IV"/>
    <property type="match status" value="1"/>
</dbReference>
<dbReference type="RefSeq" id="WP_215241788.1">
    <property type="nucleotide sequence ID" value="NZ_CAJRAF010000004.1"/>
</dbReference>